<organism evidence="3 5">
    <name type="scientific">Adineta ricciae</name>
    <name type="common">Rotifer</name>
    <dbReference type="NCBI Taxonomy" id="249248"/>
    <lineage>
        <taxon>Eukaryota</taxon>
        <taxon>Metazoa</taxon>
        <taxon>Spiralia</taxon>
        <taxon>Gnathifera</taxon>
        <taxon>Rotifera</taxon>
        <taxon>Eurotatoria</taxon>
        <taxon>Bdelloidea</taxon>
        <taxon>Adinetida</taxon>
        <taxon>Adinetidae</taxon>
        <taxon>Adineta</taxon>
    </lineage>
</organism>
<keyword evidence="2" id="KW-0472">Membrane</keyword>
<dbReference type="EMBL" id="CAJNOJ010000539">
    <property type="protein sequence ID" value="CAF1479352.1"/>
    <property type="molecule type" value="Genomic_DNA"/>
</dbReference>
<sequence length="1774" mass="203581">MNLKTSVKWIYTKGLQYNLFMLEEHDYDDDVDVVINDPAVALKHQKYKTWLYVVLLSICLYVLFYVTLIKIESKTAVISNITPDLFRQLSFEHGETLSCPCKTITIPYRNFVFNNVTMHPVCSSIFVDEQWIERLYFANASLYGVFDFRATAFSQFKILSKFCSLSREMISKIRTNLNNTDLISIELLSETQVQLELDGITAIQKNNAFSQMMSFLNYLRTTIQGDYLVTGLGTNWLIQLIKYNQWISLTTGAAVKIFTNPVSFISCSARNLIIAATLSPLSNTSISFFQRTRLQALPNSTIVKGFFTGCTPLEAFLQSTLECLYENECLQIWLKYFPELNRTNIDWNNSILTSKHENISVINYINTLFIQNWSIETNYPIYFDQCSPSLCTYTIQNRVALSYAITLFISLYGGLIIILRLVASYFIDIFFKFQKYSNHRNINTFEPIQSLKHLNLFKNIHDRTEISIKQQRIITRVYLILLFGLICCVCLYTILSKEIITITVSNPSMTTYESLENIYLTTVQCPCSNKTISHRVFMSFSPTFHQICSSGFVHEDWIILLKSSSNIANDNDWRNQAYKNFQLISDFCRLSNTTINEAVDRFLSQVFIASTVVNKTDFDKQLNATINQFYRSTLYNFDLLKKVVYLTMQVDQFYSGSFKNPFLYNFDTKLIANVITNETNNITTQQVQFIQHELIAVSPTLIKCACNMNPYCQSQAVIYDNAYDYISNNDINLIYNVSGWIQGCLAIDSLQFSTFQCLYIDSSCFPLLLSYVYGLTDATANLQSSSLRIAPLVYNSKMSHFPPNTSISIIMKEMMVEQWNPSLSYEYFYKACAPVYCSYSQIIHKENILGVIVKLISMIGGIVVSLRILTPHLVKFILGFSKAFKKKTEQVHSVHTNRLKTMIKNLIKLIRITLIEMNIFTSRDLGSDVDRITAKRYGQWATRLYFILFLSGLTILIFYTIIQPHTSTKNFNKPSFIYYNNLRKMYADELRCTCSKIVSTYNQFAQIEPLFHPICKSEFVLKERQLDLVNGLNSNLTIYEQSDYRRFLSPHLQYLQGLCQLSQQAVNNSINEFLTSLLVTVDLLSNTNFENRLKNLVEQSKSSAPILFIRLLFFTQSIFHGNAIISTYGTNYKYSALSSSFAYTEPIIYDDNCSCGLSPNCTTQANIIETKSTKTLIKGMKMGCTPSQSFLRSTLECFYDQSCLDLIQQYTNYSNSLTPLPSTTTNASRFSQNTTIEELVKNLFVEQWSTQISYSLYYQQCLPSLCSYTTIERFDIFYTITIILGIQGGLTIVLKWICPKLVRIGSKIYYHRKKRINPLLIETLPPPSANPMNQQTTWNNDIALMDTRLPRNPSFLKIICVIAPLICILVGVILFSIYYSRQNSTIHITMINDFNTTIITTVPASSNTSEPFLCQPAFDQLSINVSCQSIMLIPSVIADINSDNKVDIIFLCQDDRIIHILLGDDNNTFETTMTVIFDVDIWPYHIRVHDMNNDGQVDLILALYSEINILFGVGNGTFRTQDMQSVAIDGSPRHIVIVDLNHDELLDIIIIIDLEDYVYIYLADTNGTFLLNSTLFIEHWASSSSLFVVDFNNDTNLDIAVMNEHSRHIHVFYADNNGSYQPQKWFFTAFNVDRFGVVTGDFDSNNLADIAFLYNWQYMTCMLFRNSNDTFYANEQKFMGSSILLGSPVVGDLNGDKYLDIVIGTITQYEIYGLLGSENGKFQIYNIYSNDLSNYEIWTDIADFNNDNCQDIISINTYTNYIDIFLNTCECVAH</sequence>
<feature type="transmembrane region" description="Helical" evidence="2">
    <location>
        <begin position="1276"/>
        <end position="1298"/>
    </location>
</feature>
<feature type="transmembrane region" description="Helical" evidence="2">
    <location>
        <begin position="50"/>
        <end position="69"/>
    </location>
</feature>
<feature type="transmembrane region" description="Helical" evidence="2">
    <location>
        <begin position="1355"/>
        <end position="1379"/>
    </location>
</feature>
<feature type="transmembrane region" description="Helical" evidence="2">
    <location>
        <begin position="944"/>
        <end position="962"/>
    </location>
</feature>
<dbReference type="Gene3D" id="2.130.10.130">
    <property type="entry name" value="Integrin alpha, N-terminal"/>
    <property type="match status" value="2"/>
</dbReference>
<dbReference type="PANTHER" id="PTHR44103">
    <property type="entry name" value="PROPROTEIN CONVERTASE P"/>
    <property type="match status" value="1"/>
</dbReference>
<dbReference type="Proteomes" id="UP000663852">
    <property type="component" value="Unassembled WGS sequence"/>
</dbReference>
<dbReference type="SUPFAM" id="SSF69318">
    <property type="entry name" value="Integrin alpha N-terminal domain"/>
    <property type="match status" value="1"/>
</dbReference>
<gene>
    <name evidence="4" type="ORF">EDS130_LOCUS41334</name>
    <name evidence="3" type="ORF">XAT740_LOCUS1435</name>
</gene>
<dbReference type="OrthoDB" id="10008860at2759"/>
<protein>
    <submittedName>
        <fullName evidence="3">Uncharacterized protein</fullName>
    </submittedName>
</protein>
<dbReference type="InterPro" id="IPR013517">
    <property type="entry name" value="FG-GAP"/>
</dbReference>
<keyword evidence="1" id="KW-0732">Signal</keyword>
<feature type="transmembrane region" description="Helical" evidence="2">
    <location>
        <begin position="848"/>
        <end position="869"/>
    </location>
</feature>
<evidence type="ECO:0000313" key="3">
    <source>
        <dbReference type="EMBL" id="CAF0770694.1"/>
    </source>
</evidence>
<feature type="transmembrane region" description="Helical" evidence="2">
    <location>
        <begin position="477"/>
        <end position="495"/>
    </location>
</feature>
<keyword evidence="2" id="KW-1133">Transmembrane helix</keyword>
<dbReference type="Pfam" id="PF13517">
    <property type="entry name" value="FG-GAP_3"/>
    <property type="match status" value="1"/>
</dbReference>
<comment type="caution">
    <text evidence="3">The sequence shown here is derived from an EMBL/GenBank/DDBJ whole genome shotgun (WGS) entry which is preliminary data.</text>
</comment>
<keyword evidence="2" id="KW-0812">Transmembrane</keyword>
<proteinExistence type="predicted"/>
<accession>A0A813QNF3</accession>
<evidence type="ECO:0000313" key="4">
    <source>
        <dbReference type="EMBL" id="CAF1479352.1"/>
    </source>
</evidence>
<feature type="transmembrane region" description="Helical" evidence="2">
    <location>
        <begin position="400"/>
        <end position="427"/>
    </location>
</feature>
<reference evidence="3" key="1">
    <citation type="submission" date="2021-02" db="EMBL/GenBank/DDBJ databases">
        <authorList>
            <person name="Nowell W R."/>
        </authorList>
    </citation>
    <scope>NUCLEOTIDE SEQUENCE</scope>
</reference>
<dbReference type="Proteomes" id="UP000663828">
    <property type="component" value="Unassembled WGS sequence"/>
</dbReference>
<dbReference type="PANTHER" id="PTHR44103:SF1">
    <property type="entry name" value="PROPROTEIN CONVERTASE P"/>
    <property type="match status" value="1"/>
</dbReference>
<dbReference type="EMBL" id="CAJNOR010000044">
    <property type="protein sequence ID" value="CAF0770694.1"/>
    <property type="molecule type" value="Genomic_DNA"/>
</dbReference>
<name>A0A813QNF3_ADIRI</name>
<evidence type="ECO:0000256" key="1">
    <source>
        <dbReference type="ARBA" id="ARBA00022729"/>
    </source>
</evidence>
<dbReference type="InterPro" id="IPR028994">
    <property type="entry name" value="Integrin_alpha_N"/>
</dbReference>
<keyword evidence="5" id="KW-1185">Reference proteome</keyword>
<evidence type="ECO:0000313" key="5">
    <source>
        <dbReference type="Proteomes" id="UP000663828"/>
    </source>
</evidence>
<evidence type="ECO:0000256" key="2">
    <source>
        <dbReference type="SAM" id="Phobius"/>
    </source>
</evidence>